<dbReference type="NCBIfam" id="TIGR02074">
    <property type="entry name" value="PBP_1a_fam"/>
    <property type="match status" value="1"/>
</dbReference>
<dbReference type="AlphaFoldDB" id="A0A7W6FTZ3"/>
<keyword evidence="16" id="KW-0472">Membrane</keyword>
<evidence type="ECO:0000256" key="5">
    <source>
        <dbReference type="ARBA" id="ARBA00022670"/>
    </source>
</evidence>
<keyword evidence="5" id="KW-0645">Protease</keyword>
<keyword evidence="12" id="KW-0961">Cell wall biogenesis/degradation</keyword>
<dbReference type="PANTHER" id="PTHR32282:SF33">
    <property type="entry name" value="PEPTIDOGLYCAN GLYCOSYLTRANSFERASE"/>
    <property type="match status" value="1"/>
</dbReference>
<organism evidence="19 20">
    <name type="scientific">Aureimonas phyllosphaerae</name>
    <dbReference type="NCBI Taxonomy" id="1166078"/>
    <lineage>
        <taxon>Bacteria</taxon>
        <taxon>Pseudomonadati</taxon>
        <taxon>Pseudomonadota</taxon>
        <taxon>Alphaproteobacteria</taxon>
        <taxon>Hyphomicrobiales</taxon>
        <taxon>Aurantimonadaceae</taxon>
        <taxon>Aureimonas</taxon>
    </lineage>
</organism>
<evidence type="ECO:0000256" key="14">
    <source>
        <dbReference type="ARBA" id="ARBA00049902"/>
    </source>
</evidence>
<dbReference type="InterPro" id="IPR050396">
    <property type="entry name" value="Glycosyltr_51/Transpeptidase"/>
</dbReference>
<feature type="domain" description="Glycosyl transferase family 51" evidence="18">
    <location>
        <begin position="117"/>
        <end position="281"/>
    </location>
</feature>
<evidence type="ECO:0000256" key="3">
    <source>
        <dbReference type="ARBA" id="ARBA00007739"/>
    </source>
</evidence>
<keyword evidence="8 19" id="KW-0378">Hydrolase</keyword>
<dbReference type="GO" id="GO:0009252">
    <property type="term" value="P:peptidoglycan biosynthetic process"/>
    <property type="evidence" value="ECO:0007669"/>
    <property type="project" value="UniProtKB-UniPathway"/>
</dbReference>
<dbReference type="SUPFAM" id="SSF56601">
    <property type="entry name" value="beta-lactamase/transpeptidase-like"/>
    <property type="match status" value="1"/>
</dbReference>
<dbReference type="EMBL" id="JACIDO010000001">
    <property type="protein sequence ID" value="MBB3934487.1"/>
    <property type="molecule type" value="Genomic_DNA"/>
</dbReference>
<dbReference type="GO" id="GO:0006508">
    <property type="term" value="P:proteolysis"/>
    <property type="evidence" value="ECO:0007669"/>
    <property type="project" value="UniProtKB-KW"/>
</dbReference>
<keyword evidence="6 19" id="KW-0328">Glycosyltransferase</keyword>
<evidence type="ECO:0000256" key="12">
    <source>
        <dbReference type="ARBA" id="ARBA00023316"/>
    </source>
</evidence>
<dbReference type="GO" id="GO:0008658">
    <property type="term" value="F:penicillin binding"/>
    <property type="evidence" value="ECO:0007669"/>
    <property type="project" value="InterPro"/>
</dbReference>
<comment type="catalytic activity">
    <reaction evidence="14">
        <text>[GlcNAc-(1-&gt;4)-Mur2Ac(oyl-L-Ala-gamma-D-Glu-L-Lys-D-Ala-D-Ala)](n)-di-trans,octa-cis-undecaprenyl diphosphate + beta-D-GlcNAc-(1-&gt;4)-Mur2Ac(oyl-L-Ala-gamma-D-Glu-L-Lys-D-Ala-D-Ala)-di-trans,octa-cis-undecaprenyl diphosphate = [GlcNAc-(1-&gt;4)-Mur2Ac(oyl-L-Ala-gamma-D-Glu-L-Lys-D-Ala-D-Ala)](n+1)-di-trans,octa-cis-undecaprenyl diphosphate + di-trans,octa-cis-undecaprenyl diphosphate + H(+)</text>
        <dbReference type="Rhea" id="RHEA:23708"/>
        <dbReference type="Rhea" id="RHEA-COMP:9602"/>
        <dbReference type="Rhea" id="RHEA-COMP:9603"/>
        <dbReference type="ChEBI" id="CHEBI:15378"/>
        <dbReference type="ChEBI" id="CHEBI:58405"/>
        <dbReference type="ChEBI" id="CHEBI:60033"/>
        <dbReference type="ChEBI" id="CHEBI:78435"/>
        <dbReference type="EC" id="2.4.99.28"/>
    </reaction>
</comment>
<gene>
    <name evidence="19" type="ORF">GGR05_000598</name>
</gene>
<keyword evidence="7 19" id="KW-0808">Transferase</keyword>
<feature type="compositionally biased region" description="Polar residues" evidence="15">
    <location>
        <begin position="707"/>
        <end position="720"/>
    </location>
</feature>
<evidence type="ECO:0000256" key="16">
    <source>
        <dbReference type="SAM" id="Phobius"/>
    </source>
</evidence>
<dbReference type="InterPro" id="IPR036950">
    <property type="entry name" value="PBP_transglycosylase"/>
</dbReference>
<accession>A0A7W6FTZ3</accession>
<feature type="region of interest" description="Disordered" evidence="15">
    <location>
        <begin position="699"/>
        <end position="720"/>
    </location>
</feature>
<dbReference type="Pfam" id="PF00905">
    <property type="entry name" value="Transpeptidase"/>
    <property type="match status" value="1"/>
</dbReference>
<dbReference type="InterPro" id="IPR001264">
    <property type="entry name" value="Glyco_trans_51"/>
</dbReference>
<keyword evidence="16" id="KW-1133">Transmembrane helix</keyword>
<evidence type="ECO:0000256" key="1">
    <source>
        <dbReference type="ARBA" id="ARBA00004752"/>
    </source>
</evidence>
<evidence type="ECO:0000259" key="17">
    <source>
        <dbReference type="Pfam" id="PF00905"/>
    </source>
</evidence>
<keyword evidence="11" id="KW-0511">Multifunctional enzyme</keyword>
<dbReference type="Gene3D" id="1.10.3810.10">
    <property type="entry name" value="Biosynthetic peptidoglycan transglycosylase-like"/>
    <property type="match status" value="1"/>
</dbReference>
<dbReference type="GO" id="GO:0008955">
    <property type="term" value="F:peptidoglycan glycosyltransferase activity"/>
    <property type="evidence" value="ECO:0007669"/>
    <property type="project" value="UniProtKB-EC"/>
</dbReference>
<evidence type="ECO:0000256" key="4">
    <source>
        <dbReference type="ARBA" id="ARBA00022645"/>
    </source>
</evidence>
<dbReference type="InterPro" id="IPR023346">
    <property type="entry name" value="Lysozyme-like_dom_sf"/>
</dbReference>
<feature type="transmembrane region" description="Helical" evidence="16">
    <location>
        <begin position="58"/>
        <end position="80"/>
    </location>
</feature>
<keyword evidence="4" id="KW-0121">Carboxypeptidase</keyword>
<dbReference type="SUPFAM" id="SSF53955">
    <property type="entry name" value="Lysozyme-like"/>
    <property type="match status" value="1"/>
</dbReference>
<evidence type="ECO:0000256" key="10">
    <source>
        <dbReference type="ARBA" id="ARBA00022984"/>
    </source>
</evidence>
<comment type="caution">
    <text evidence="19">The sequence shown here is derived from an EMBL/GenBank/DDBJ whole genome shotgun (WGS) entry which is preliminary data.</text>
</comment>
<dbReference type="InterPro" id="IPR012338">
    <property type="entry name" value="Beta-lactam/transpept-like"/>
</dbReference>
<evidence type="ECO:0000259" key="18">
    <source>
        <dbReference type="Pfam" id="PF00912"/>
    </source>
</evidence>
<dbReference type="Proteomes" id="UP000531216">
    <property type="component" value="Unassembled WGS sequence"/>
</dbReference>
<evidence type="ECO:0000313" key="19">
    <source>
        <dbReference type="EMBL" id="MBB3934487.1"/>
    </source>
</evidence>
<dbReference type="GO" id="GO:0008360">
    <property type="term" value="P:regulation of cell shape"/>
    <property type="evidence" value="ECO:0007669"/>
    <property type="project" value="UniProtKB-KW"/>
</dbReference>
<keyword evidence="20" id="KW-1185">Reference proteome</keyword>
<evidence type="ECO:0000256" key="13">
    <source>
        <dbReference type="ARBA" id="ARBA00034000"/>
    </source>
</evidence>
<protein>
    <submittedName>
        <fullName evidence="19">Penicillin-binding protein 1A</fullName>
        <ecNumber evidence="19">2.4.1.-</ecNumber>
        <ecNumber evidence="19">3.4.-.-</ecNumber>
    </submittedName>
</protein>
<evidence type="ECO:0000256" key="2">
    <source>
        <dbReference type="ARBA" id="ARBA00007090"/>
    </source>
</evidence>
<dbReference type="FunFam" id="1.10.3810.10:FF:000001">
    <property type="entry name" value="Penicillin-binding protein 1A"/>
    <property type="match status" value="1"/>
</dbReference>
<evidence type="ECO:0000256" key="15">
    <source>
        <dbReference type="SAM" id="MobiDB-lite"/>
    </source>
</evidence>
<evidence type="ECO:0000256" key="11">
    <source>
        <dbReference type="ARBA" id="ARBA00023268"/>
    </source>
</evidence>
<keyword evidence="9" id="KW-0133">Cell shape</keyword>
<feature type="domain" description="Penicillin-binding protein transpeptidase" evidence="17">
    <location>
        <begin position="370"/>
        <end position="604"/>
    </location>
</feature>
<sequence length="720" mass="78559">MPKLFSSKPKGRRAPSRLMEVDAWLDTTLWRLFHGFSGAWESVTIASRRFRVRGFNRVVVELCCETLTIGLAGFIVLLVLAQPAMKKTVAGLPQQADYSVLFLDRHGNEIGRRGILKADAVPIDELPDHFVKAVLATEDRRFFEHWGIDFIGLGRALGQNARAGGVVQGGSTLTQQLAKNVFLSNERSLERKVNEAFLALWLEANLTKREILGMYLDRAYMGGGANGAAAAAEFYFGKNIRDVNLAEAAMLAGLFKAPTQYAPHNNLPAARARANVVLSAMVDSGFMTEGQVVAARRHPATAVDRSVIKSPDYFLDFAFDEIQRIAADLPQRTFVARTTIDMGLQQLADESVDFHLRQYGKTFGVEEGAMAVIADDGGVVAMVGGRDYGLSQFNRATRALRQPGSSFKAYVYALAMENGHKPTDMVVDGPVSVGNWSPQNYGLKYAGRLQIQDAMARSLNTVAVKLSQEKGAGPGKVAELARNMGVETPLRGDKTIALGTNEVTILDQATGYSVFPAGGLTSNRHAVQQITDAEGHVLWDAERDMPPRRRVLSEQATKSMNEMFVRIPEVGTARRARLSMTRAGGKTGTTQSYRDAWFVGFTGNFTAAVWYGNDSYKPTNKLTGGGLPAMTWQRFMEAAHQGIELRPIPYIDDPIPAPGSIDVPKPEGEDAPQIARPALINNNTRRILSDLELLLTTLPPSAPEKFASTQPDGATPSVSR</sequence>
<comment type="catalytic activity">
    <reaction evidence="13">
        <text>Preferential cleavage: (Ac)2-L-Lys-D-Ala-|-D-Ala. Also transpeptidation of peptidyl-alanyl moieties that are N-acyl substituents of D-alanine.</text>
        <dbReference type="EC" id="3.4.16.4"/>
    </reaction>
</comment>
<evidence type="ECO:0000313" key="20">
    <source>
        <dbReference type="Proteomes" id="UP000531216"/>
    </source>
</evidence>
<dbReference type="EC" id="3.4.-.-" evidence="19"/>
<dbReference type="Pfam" id="PF00912">
    <property type="entry name" value="Transgly"/>
    <property type="match status" value="1"/>
</dbReference>
<dbReference type="GO" id="GO:0009002">
    <property type="term" value="F:serine-type D-Ala-D-Ala carboxypeptidase activity"/>
    <property type="evidence" value="ECO:0007669"/>
    <property type="project" value="UniProtKB-EC"/>
</dbReference>
<dbReference type="UniPathway" id="UPA00219"/>
<evidence type="ECO:0000256" key="7">
    <source>
        <dbReference type="ARBA" id="ARBA00022679"/>
    </source>
</evidence>
<keyword evidence="10" id="KW-0573">Peptidoglycan synthesis</keyword>
<dbReference type="InterPro" id="IPR001460">
    <property type="entry name" value="PCN-bd_Tpept"/>
</dbReference>
<comment type="similarity">
    <text evidence="3">In the N-terminal section; belongs to the glycosyltransferase 51 family.</text>
</comment>
<reference evidence="19 20" key="1">
    <citation type="submission" date="2020-08" db="EMBL/GenBank/DDBJ databases">
        <title>Genomic Encyclopedia of Type Strains, Phase IV (KMG-IV): sequencing the most valuable type-strain genomes for metagenomic binning, comparative biology and taxonomic classification.</title>
        <authorList>
            <person name="Goeker M."/>
        </authorList>
    </citation>
    <scope>NUCLEOTIDE SEQUENCE [LARGE SCALE GENOMIC DNA]</scope>
    <source>
        <strain evidence="19 20">DSM 25024</strain>
    </source>
</reference>
<dbReference type="PANTHER" id="PTHR32282">
    <property type="entry name" value="BINDING PROTEIN TRANSPEPTIDASE, PUTATIVE-RELATED"/>
    <property type="match status" value="1"/>
</dbReference>
<dbReference type="Gene3D" id="3.40.710.10">
    <property type="entry name" value="DD-peptidase/beta-lactamase superfamily"/>
    <property type="match status" value="1"/>
</dbReference>
<comment type="pathway">
    <text evidence="1">Cell wall biogenesis; peptidoglycan biosynthesis.</text>
</comment>
<dbReference type="GO" id="GO:0030288">
    <property type="term" value="C:outer membrane-bounded periplasmic space"/>
    <property type="evidence" value="ECO:0007669"/>
    <property type="project" value="TreeGrafter"/>
</dbReference>
<evidence type="ECO:0000256" key="8">
    <source>
        <dbReference type="ARBA" id="ARBA00022801"/>
    </source>
</evidence>
<keyword evidence="16" id="KW-0812">Transmembrane</keyword>
<dbReference type="EC" id="2.4.1.-" evidence="19"/>
<proteinExistence type="inferred from homology"/>
<evidence type="ECO:0000256" key="9">
    <source>
        <dbReference type="ARBA" id="ARBA00022960"/>
    </source>
</evidence>
<name>A0A7W6FTZ3_9HYPH</name>
<evidence type="ECO:0000256" key="6">
    <source>
        <dbReference type="ARBA" id="ARBA00022676"/>
    </source>
</evidence>
<dbReference type="GO" id="GO:0071555">
    <property type="term" value="P:cell wall organization"/>
    <property type="evidence" value="ECO:0007669"/>
    <property type="project" value="UniProtKB-KW"/>
</dbReference>
<comment type="similarity">
    <text evidence="2">In the C-terminal section; belongs to the transpeptidase family.</text>
</comment>